<name>A0A254TGI0_9BURK</name>
<dbReference type="GO" id="GO:0005886">
    <property type="term" value="C:plasma membrane"/>
    <property type="evidence" value="ECO:0007669"/>
    <property type="project" value="TreeGrafter"/>
</dbReference>
<feature type="coiled-coil region" evidence="5">
    <location>
        <begin position="469"/>
        <end position="507"/>
    </location>
</feature>
<comment type="similarity">
    <text evidence="3">Belongs to the methyl-accepting chemotaxis (MCP) protein family.</text>
</comment>
<feature type="transmembrane region" description="Helical" evidence="6">
    <location>
        <begin position="188"/>
        <end position="209"/>
    </location>
</feature>
<dbReference type="Pfam" id="PF00672">
    <property type="entry name" value="HAMP"/>
    <property type="match status" value="1"/>
</dbReference>
<dbReference type="Pfam" id="PF12729">
    <property type="entry name" value="4HB_MCP_1"/>
    <property type="match status" value="1"/>
</dbReference>
<dbReference type="CDD" id="cd06225">
    <property type="entry name" value="HAMP"/>
    <property type="match status" value="1"/>
</dbReference>
<dbReference type="RefSeq" id="WP_088708488.1">
    <property type="nucleotide sequence ID" value="NZ_LSTO01000001.1"/>
</dbReference>
<keyword evidence="6" id="KW-0812">Transmembrane</keyword>
<dbReference type="AlphaFoldDB" id="A0A254TGI0"/>
<keyword evidence="6" id="KW-0472">Membrane</keyword>
<keyword evidence="10" id="KW-1185">Reference proteome</keyword>
<keyword evidence="2" id="KW-0488">Methylation</keyword>
<dbReference type="GO" id="GO:0006935">
    <property type="term" value="P:chemotaxis"/>
    <property type="evidence" value="ECO:0007669"/>
    <property type="project" value="TreeGrafter"/>
</dbReference>
<dbReference type="PANTHER" id="PTHR43531">
    <property type="entry name" value="PROTEIN ICFG"/>
    <property type="match status" value="1"/>
</dbReference>
<dbReference type="SUPFAM" id="SSF58104">
    <property type="entry name" value="Methyl-accepting chemotaxis protein (MCP) signaling domain"/>
    <property type="match status" value="1"/>
</dbReference>
<dbReference type="EMBL" id="LSTO01000001">
    <property type="protein sequence ID" value="OWW21635.1"/>
    <property type="molecule type" value="Genomic_DNA"/>
</dbReference>
<dbReference type="InterPro" id="IPR051310">
    <property type="entry name" value="MCP_chemotaxis"/>
</dbReference>
<dbReference type="SMART" id="SM00283">
    <property type="entry name" value="MA"/>
    <property type="match status" value="1"/>
</dbReference>
<reference evidence="9 10" key="1">
    <citation type="submission" date="2016-02" db="EMBL/GenBank/DDBJ databases">
        <authorList>
            <person name="Wen L."/>
            <person name="He K."/>
            <person name="Yang H."/>
        </authorList>
    </citation>
    <scope>NUCLEOTIDE SEQUENCE [LARGE SCALE GENOMIC DNA]</scope>
    <source>
        <strain evidence="9 10">TSA40</strain>
    </source>
</reference>
<evidence type="ECO:0000313" key="10">
    <source>
        <dbReference type="Proteomes" id="UP000197535"/>
    </source>
</evidence>
<keyword evidence="4" id="KW-0807">Transducer</keyword>
<dbReference type="SMART" id="SM00304">
    <property type="entry name" value="HAMP"/>
    <property type="match status" value="1"/>
</dbReference>
<evidence type="ECO:0000259" key="7">
    <source>
        <dbReference type="PROSITE" id="PS50111"/>
    </source>
</evidence>
<keyword evidence="5" id="KW-0175">Coiled coil</keyword>
<evidence type="ECO:0000259" key="8">
    <source>
        <dbReference type="PROSITE" id="PS50885"/>
    </source>
</evidence>
<evidence type="ECO:0000256" key="1">
    <source>
        <dbReference type="ARBA" id="ARBA00004370"/>
    </source>
</evidence>
<dbReference type="GO" id="GO:0004888">
    <property type="term" value="F:transmembrane signaling receptor activity"/>
    <property type="evidence" value="ECO:0007669"/>
    <property type="project" value="TreeGrafter"/>
</dbReference>
<protein>
    <submittedName>
        <fullName evidence="9">Chemotaxis protein</fullName>
    </submittedName>
</protein>
<feature type="domain" description="HAMP" evidence="8">
    <location>
        <begin position="212"/>
        <end position="264"/>
    </location>
</feature>
<dbReference type="PROSITE" id="PS50111">
    <property type="entry name" value="CHEMOTAXIS_TRANSDUC_2"/>
    <property type="match status" value="1"/>
</dbReference>
<proteinExistence type="inferred from homology"/>
<dbReference type="GO" id="GO:0007165">
    <property type="term" value="P:signal transduction"/>
    <property type="evidence" value="ECO:0007669"/>
    <property type="project" value="UniProtKB-KW"/>
</dbReference>
<keyword evidence="6" id="KW-1133">Transmembrane helix</keyword>
<evidence type="ECO:0000256" key="4">
    <source>
        <dbReference type="PROSITE-ProRule" id="PRU00284"/>
    </source>
</evidence>
<evidence type="ECO:0000256" key="5">
    <source>
        <dbReference type="SAM" id="Coils"/>
    </source>
</evidence>
<comment type="caution">
    <text evidence="9">The sequence shown here is derived from an EMBL/GenBank/DDBJ whole genome shotgun (WGS) entry which is preliminary data.</text>
</comment>
<dbReference type="InterPro" id="IPR047347">
    <property type="entry name" value="YvaQ-like_sensor"/>
</dbReference>
<dbReference type="FunFam" id="1.10.287.950:FF:000001">
    <property type="entry name" value="Methyl-accepting chemotaxis sensory transducer"/>
    <property type="match status" value="1"/>
</dbReference>
<dbReference type="InterPro" id="IPR024478">
    <property type="entry name" value="HlyB_4HB_MCP"/>
</dbReference>
<dbReference type="CDD" id="cd19411">
    <property type="entry name" value="MCP2201-like_sensor"/>
    <property type="match status" value="1"/>
</dbReference>
<dbReference type="PANTHER" id="PTHR43531:SF14">
    <property type="entry name" value="METHYL-ACCEPTING CHEMOTAXIS PROTEIN I-RELATED"/>
    <property type="match status" value="1"/>
</dbReference>
<sequence>MSLRRLRIGTRLAFGFGIILAMLIAALAADSLISARNRAAMIAGLELSNSKSMLAADIKSALLEGGIAMRNIGLQSDLAAMKKEEEKVLALRKRFTEARDKLLALGLDENEKKILDGLSRIEHETDAPFREAIRLITAFNTDEAIKQISTRIDPLNQQALVEINKLVDLQQAATHRVLDDAVDSGRQLLLMLVAIGVIALIAGGAFAWATTRSIIQPLRDAVHVARRVAAGELASHVEVSGNDEVSQLLDALRDMNGSLQKIVGEVRNGTGSISIASREIASGNADLSSRTERQASALQETAGSMGQLTGIVKQNAESAREANRLVVSASDIAAKGGEVVGQVVGTMGSIKESSRKIVDIIAVIDGIAFQTNILALNAAVEAARAGEQGRGFAVVASEVRNLAQRSANAAKEIKQLIADSVDKVDAGGRMVDQAGKTMDDIVNAVMQVAGIMREITAASEEQSADIEEVNRAIAQMDEMTQQNAALVEQAAAAAQSMQDQAAVLEKTVSLFKIETTFVTVSQHEAVRTQQKRLLSSSPLKLPLGTT</sequence>
<dbReference type="PROSITE" id="PS50885">
    <property type="entry name" value="HAMP"/>
    <property type="match status" value="1"/>
</dbReference>
<feature type="domain" description="Methyl-accepting transducer" evidence="7">
    <location>
        <begin position="269"/>
        <end position="498"/>
    </location>
</feature>
<dbReference type="Proteomes" id="UP000197535">
    <property type="component" value="Unassembled WGS sequence"/>
</dbReference>
<evidence type="ECO:0000256" key="3">
    <source>
        <dbReference type="ARBA" id="ARBA00029447"/>
    </source>
</evidence>
<accession>A0A254TGI0</accession>
<dbReference type="CDD" id="cd11386">
    <property type="entry name" value="MCP_signal"/>
    <property type="match status" value="1"/>
</dbReference>
<evidence type="ECO:0000313" key="9">
    <source>
        <dbReference type="EMBL" id="OWW21635.1"/>
    </source>
</evidence>
<organism evidence="9 10">
    <name type="scientific">Noviherbaspirillum denitrificans</name>
    <dbReference type="NCBI Taxonomy" id="1968433"/>
    <lineage>
        <taxon>Bacteria</taxon>
        <taxon>Pseudomonadati</taxon>
        <taxon>Pseudomonadota</taxon>
        <taxon>Betaproteobacteria</taxon>
        <taxon>Burkholderiales</taxon>
        <taxon>Oxalobacteraceae</taxon>
        <taxon>Noviherbaspirillum</taxon>
    </lineage>
</organism>
<dbReference type="InterPro" id="IPR003660">
    <property type="entry name" value="HAMP_dom"/>
</dbReference>
<comment type="subcellular location">
    <subcellularLocation>
        <location evidence="1">Membrane</location>
    </subcellularLocation>
</comment>
<evidence type="ECO:0000256" key="6">
    <source>
        <dbReference type="SAM" id="Phobius"/>
    </source>
</evidence>
<dbReference type="OrthoDB" id="9763018at2"/>
<gene>
    <name evidence="9" type="ORF">AYR66_21235</name>
</gene>
<evidence type="ECO:0000256" key="2">
    <source>
        <dbReference type="ARBA" id="ARBA00022481"/>
    </source>
</evidence>
<dbReference type="Pfam" id="PF00015">
    <property type="entry name" value="MCPsignal"/>
    <property type="match status" value="1"/>
</dbReference>
<dbReference type="InterPro" id="IPR004089">
    <property type="entry name" value="MCPsignal_dom"/>
</dbReference>
<dbReference type="Gene3D" id="1.10.287.950">
    <property type="entry name" value="Methyl-accepting chemotaxis protein"/>
    <property type="match status" value="1"/>
</dbReference>